<protein>
    <recommendedName>
        <fullName evidence="6">TauD/TfdA-like domain-containing protein</fullName>
    </recommendedName>
</protein>
<evidence type="ECO:0000313" key="7">
    <source>
        <dbReference type="EMBL" id="SVA28339.1"/>
    </source>
</evidence>
<gene>
    <name evidence="7" type="ORF">METZ01_LOCUS81193</name>
</gene>
<keyword evidence="5" id="KW-0408">Iron</keyword>
<dbReference type="PANTHER" id="PTHR43779:SF3">
    <property type="entry name" value="(3R)-3-[(CARBOXYMETHYL)AMINO]FATTY ACID OXYGENASE_DECARBOXYLASE"/>
    <property type="match status" value="1"/>
</dbReference>
<keyword evidence="4" id="KW-0560">Oxidoreductase</keyword>
<dbReference type="InterPro" id="IPR003819">
    <property type="entry name" value="TauD/TfdA-like"/>
</dbReference>
<evidence type="ECO:0000256" key="2">
    <source>
        <dbReference type="ARBA" id="ARBA00022723"/>
    </source>
</evidence>
<dbReference type="GO" id="GO:0046872">
    <property type="term" value="F:metal ion binding"/>
    <property type="evidence" value="ECO:0007669"/>
    <property type="project" value="UniProtKB-KW"/>
</dbReference>
<feature type="domain" description="TauD/TfdA-like" evidence="6">
    <location>
        <begin position="5"/>
        <end position="284"/>
    </location>
</feature>
<sequence length="292" mass="32444">MPISVAPLDAIGAEVSGIDFRNAPSGEDAAEIVAAIDQHAVLVFRHDAALNDEQQTAFAAAFGPLQQLKMTKMLGKGKTRLNNPVLVDISNLDENGNIFGADDRRREFKMGNLTWHTDVSFADNRAVYSILSARVIPPDGSGDTDFADMRGAYDALTDEKKAELNGLKAEHSVWHSRALGGMDDVSDKEKAIWPPAAHDLVHANPRTGRKCLYLASHASHIVGWTEDKGKALLDELTDHATQLQFTYTHKWRDGDVVMWDNLATMHRGTKYDDHTHVRDMRRTTVMERDMVE</sequence>
<name>A0A381UJL4_9ZZZZ</name>
<organism evidence="7">
    <name type="scientific">marine metagenome</name>
    <dbReference type="NCBI Taxonomy" id="408172"/>
    <lineage>
        <taxon>unclassified sequences</taxon>
        <taxon>metagenomes</taxon>
        <taxon>ecological metagenomes</taxon>
    </lineage>
</organism>
<keyword evidence="2" id="KW-0479">Metal-binding</keyword>
<evidence type="ECO:0000256" key="1">
    <source>
        <dbReference type="ARBA" id="ARBA00005896"/>
    </source>
</evidence>
<dbReference type="Gene3D" id="3.60.130.10">
    <property type="entry name" value="Clavaminate synthase-like"/>
    <property type="match status" value="1"/>
</dbReference>
<dbReference type="GO" id="GO:0051213">
    <property type="term" value="F:dioxygenase activity"/>
    <property type="evidence" value="ECO:0007669"/>
    <property type="project" value="UniProtKB-KW"/>
</dbReference>
<accession>A0A381UJL4</accession>
<reference evidence="7" key="1">
    <citation type="submission" date="2018-05" db="EMBL/GenBank/DDBJ databases">
        <authorList>
            <person name="Lanie J.A."/>
            <person name="Ng W.-L."/>
            <person name="Kazmierczak K.M."/>
            <person name="Andrzejewski T.M."/>
            <person name="Davidsen T.M."/>
            <person name="Wayne K.J."/>
            <person name="Tettelin H."/>
            <person name="Glass J.I."/>
            <person name="Rusch D."/>
            <person name="Podicherti R."/>
            <person name="Tsui H.-C.T."/>
            <person name="Winkler M.E."/>
        </authorList>
    </citation>
    <scope>NUCLEOTIDE SEQUENCE</scope>
</reference>
<comment type="similarity">
    <text evidence="1">Belongs to the TfdA dioxygenase family.</text>
</comment>
<dbReference type="AlphaFoldDB" id="A0A381UJL4"/>
<evidence type="ECO:0000256" key="5">
    <source>
        <dbReference type="ARBA" id="ARBA00023004"/>
    </source>
</evidence>
<dbReference type="EMBL" id="UINC01006571">
    <property type="protein sequence ID" value="SVA28339.1"/>
    <property type="molecule type" value="Genomic_DNA"/>
</dbReference>
<dbReference type="SUPFAM" id="SSF51197">
    <property type="entry name" value="Clavaminate synthase-like"/>
    <property type="match status" value="1"/>
</dbReference>
<keyword evidence="3" id="KW-0223">Dioxygenase</keyword>
<dbReference type="PANTHER" id="PTHR43779">
    <property type="entry name" value="DIOXYGENASE RV0097-RELATED"/>
    <property type="match status" value="1"/>
</dbReference>
<dbReference type="InterPro" id="IPR042098">
    <property type="entry name" value="TauD-like_sf"/>
</dbReference>
<evidence type="ECO:0000256" key="3">
    <source>
        <dbReference type="ARBA" id="ARBA00022964"/>
    </source>
</evidence>
<evidence type="ECO:0000256" key="4">
    <source>
        <dbReference type="ARBA" id="ARBA00023002"/>
    </source>
</evidence>
<dbReference type="InterPro" id="IPR051178">
    <property type="entry name" value="TfdA_dioxygenase"/>
</dbReference>
<evidence type="ECO:0000259" key="6">
    <source>
        <dbReference type="Pfam" id="PF02668"/>
    </source>
</evidence>
<proteinExistence type="inferred from homology"/>
<dbReference type="Pfam" id="PF02668">
    <property type="entry name" value="TauD"/>
    <property type="match status" value="1"/>
</dbReference>